<dbReference type="PANTHER" id="PTHR12400:SF106">
    <property type="entry name" value="INOSITOL-TRISPHOSPHATE 3-KINASE C"/>
    <property type="match status" value="1"/>
</dbReference>
<comment type="similarity">
    <text evidence="1 4">Belongs to the inositol phosphokinase (IPK) family.</text>
</comment>
<protein>
    <recommendedName>
        <fullName evidence="4">Kinase</fullName>
        <ecNumber evidence="4">2.7.-.-</ecNumber>
    </recommendedName>
</protein>
<comment type="caution">
    <text evidence="7">The sequence shown here is derived from an EMBL/GenBank/DDBJ whole genome shotgun (WGS) entry which is preliminary data.</text>
</comment>
<name>A0AA88U7I4_9TELE</name>
<accession>A0AA88U7I4</accession>
<evidence type="ECO:0000256" key="2">
    <source>
        <dbReference type="ARBA" id="ARBA00022679"/>
    </source>
</evidence>
<evidence type="ECO:0000256" key="1">
    <source>
        <dbReference type="ARBA" id="ARBA00007374"/>
    </source>
</evidence>
<dbReference type="EMBL" id="JAUYZG010000001">
    <property type="protein sequence ID" value="KAK2916961.1"/>
    <property type="molecule type" value="Genomic_DNA"/>
</dbReference>
<organism evidence="7 8">
    <name type="scientific">Cirrhinus molitorella</name>
    <name type="common">mud carp</name>
    <dbReference type="NCBI Taxonomy" id="172907"/>
    <lineage>
        <taxon>Eukaryota</taxon>
        <taxon>Metazoa</taxon>
        <taxon>Chordata</taxon>
        <taxon>Craniata</taxon>
        <taxon>Vertebrata</taxon>
        <taxon>Euteleostomi</taxon>
        <taxon>Actinopterygii</taxon>
        <taxon>Neopterygii</taxon>
        <taxon>Teleostei</taxon>
        <taxon>Ostariophysi</taxon>
        <taxon>Cypriniformes</taxon>
        <taxon>Cyprinidae</taxon>
        <taxon>Labeoninae</taxon>
        <taxon>Labeonini</taxon>
        <taxon>Cirrhinus</taxon>
    </lineage>
</organism>
<evidence type="ECO:0000313" key="7">
    <source>
        <dbReference type="EMBL" id="KAK2916961.1"/>
    </source>
</evidence>
<dbReference type="GO" id="GO:0032958">
    <property type="term" value="P:inositol phosphate biosynthetic process"/>
    <property type="evidence" value="ECO:0007669"/>
    <property type="project" value="InterPro"/>
</dbReference>
<dbReference type="Pfam" id="PF25600">
    <property type="entry name" value="TRIM_CC"/>
    <property type="match status" value="3"/>
</dbReference>
<dbReference type="InterPro" id="IPR058030">
    <property type="entry name" value="TRIM8/14/16/25/29/45/65_CC"/>
</dbReference>
<evidence type="ECO:0000256" key="5">
    <source>
        <dbReference type="SAM" id="Coils"/>
    </source>
</evidence>
<keyword evidence="8" id="KW-1185">Reference proteome</keyword>
<dbReference type="InterPro" id="IPR005522">
    <property type="entry name" value="IPK"/>
</dbReference>
<evidence type="ECO:0000256" key="3">
    <source>
        <dbReference type="ARBA" id="ARBA00022777"/>
    </source>
</evidence>
<keyword evidence="3 4" id="KW-0418">Kinase</keyword>
<evidence type="ECO:0000259" key="6">
    <source>
        <dbReference type="Pfam" id="PF25600"/>
    </source>
</evidence>
<feature type="coiled-coil region" evidence="5">
    <location>
        <begin position="82"/>
        <end position="177"/>
    </location>
</feature>
<dbReference type="GO" id="GO:0000828">
    <property type="term" value="F:inositol hexakisphosphate kinase activity"/>
    <property type="evidence" value="ECO:0007669"/>
    <property type="project" value="TreeGrafter"/>
</dbReference>
<gene>
    <name evidence="7" type="ORF">Q8A67_001335</name>
</gene>
<evidence type="ECO:0000256" key="4">
    <source>
        <dbReference type="RuleBase" id="RU363090"/>
    </source>
</evidence>
<reference evidence="7" key="1">
    <citation type="submission" date="2023-08" db="EMBL/GenBank/DDBJ databases">
        <title>Chromosome-level Genome Assembly of mud carp (Cirrhinus molitorella).</title>
        <authorList>
            <person name="Liu H."/>
        </authorList>
    </citation>
    <scope>NUCLEOTIDE SEQUENCE</scope>
    <source>
        <strain evidence="7">Prfri</strain>
        <tissue evidence="7">Muscle</tissue>
    </source>
</reference>
<dbReference type="Proteomes" id="UP001187343">
    <property type="component" value="Unassembled WGS sequence"/>
</dbReference>
<proteinExistence type="inferred from homology"/>
<keyword evidence="2 4" id="KW-0808">Transferase</keyword>
<dbReference type="GO" id="GO:0005634">
    <property type="term" value="C:nucleus"/>
    <property type="evidence" value="ECO:0007669"/>
    <property type="project" value="TreeGrafter"/>
</dbReference>
<sequence length="815" mass="95193">MFIAEEPSFTPNLQSLPVCPPYKPVRHKLSARAFTPQIRAPFAAPLAKPLSTRSIFKVKQYRPPAPTNMFNVKVPAHLKETKKKVNQRIQKTEKDLQELREAVETHKRSAQTAVEDSERIFTEIIRSIEKRRSEVKQLIRDQERAAVSQAEIKLERLKQELEELKRKDTELKQLSDTDDHIHFLQSLQSVSLSGSTDGLTVSSCLTFDNAMKSISELRDKLQQFSREAIENVSGKVKSIQVILTPEYDTRQEFLQSKTIQAIIASEYETRVEFLQSERKEKQRHLKEKQRKFQKIIIQKEKEVQQLREAVGNYKRTAQTAVEDSERIFTEIIRSIEKRRSEVKQLIRDQERSAVSRAEEQLERLKKEIDDLRRKDTELEQLSKRQDHVYFLQSLSSVSLSGSTDDFTVSSHLSFDDVLKAVSQLRDNLQNFSRETIENLYGRVKTVQVIVAPECQTRKDFLQYSRLLTLDLNSRHLEEKQRKLQKIIQQKEKDVQELTEILESHKCSAQTAVEDSERIFTELIHSIEKRRSEVKQLIRDQERVATDQWKKSKNMVNWSPHPVSVKKRSPWVQVAGHAGNFKVGSDGRLLKKYFESEQQCFVQLMSDSLRPFVPGYYGVTKQDEQDYNLMDDLLADFDSPCIMDCKMGSRLFLAKNLYLNRKRQSDQHAKWLTTVYFCVYVWFRSSLSCNSDFISCNFKFISYNSEKSQFFISSFLSLYFYFLTRRYQQRLKELKAVLEKSDFFKAHEVVGSSLLFVHDLTGKAGIWMIDFGKVVPMPPPLTLDHRSPWVEGNREDGYLWGLDNFIDILTNMLPEK</sequence>
<dbReference type="SUPFAM" id="SSF56104">
    <property type="entry name" value="SAICAR synthase-like"/>
    <property type="match status" value="1"/>
</dbReference>
<dbReference type="Gene3D" id="3.30.470.160">
    <property type="entry name" value="Inositol polyphosphate kinase"/>
    <property type="match status" value="2"/>
</dbReference>
<dbReference type="GO" id="GO:0005737">
    <property type="term" value="C:cytoplasm"/>
    <property type="evidence" value="ECO:0007669"/>
    <property type="project" value="TreeGrafter"/>
</dbReference>
<feature type="domain" description="TRIM8/14/16/25/29/45/65 coiled-coil region" evidence="6">
    <location>
        <begin position="89"/>
        <end position="225"/>
    </location>
</feature>
<feature type="coiled-coil region" evidence="5">
    <location>
        <begin position="264"/>
        <end position="384"/>
    </location>
</feature>
<dbReference type="PANTHER" id="PTHR12400">
    <property type="entry name" value="INOSITOL POLYPHOSPHATE KINASE"/>
    <property type="match status" value="1"/>
</dbReference>
<dbReference type="GO" id="GO:0046854">
    <property type="term" value="P:phosphatidylinositol phosphate biosynthetic process"/>
    <property type="evidence" value="ECO:0007669"/>
    <property type="project" value="TreeGrafter"/>
</dbReference>
<dbReference type="InterPro" id="IPR038286">
    <property type="entry name" value="IPK_sf"/>
</dbReference>
<dbReference type="AlphaFoldDB" id="A0AA88U7I4"/>
<feature type="coiled-coil region" evidence="5">
    <location>
        <begin position="473"/>
        <end position="507"/>
    </location>
</feature>
<keyword evidence="5" id="KW-0175">Coiled coil</keyword>
<dbReference type="Pfam" id="PF03770">
    <property type="entry name" value="IPK"/>
    <property type="match status" value="1"/>
</dbReference>
<feature type="domain" description="TRIM8/14/16/25/29/45/65 coiled-coil region" evidence="6">
    <location>
        <begin position="296"/>
        <end position="432"/>
    </location>
</feature>
<evidence type="ECO:0000313" key="8">
    <source>
        <dbReference type="Proteomes" id="UP001187343"/>
    </source>
</evidence>
<dbReference type="EC" id="2.7.-.-" evidence="4"/>
<feature type="domain" description="TRIM8/14/16/25/29/45/65 coiled-coil region" evidence="6">
    <location>
        <begin position="487"/>
        <end position="551"/>
    </location>
</feature>